<protein>
    <submittedName>
        <fullName evidence="1">Uncharacterized protein</fullName>
    </submittedName>
</protein>
<dbReference type="EMBL" id="CP059075">
    <property type="protein sequence ID" value="QRE03304.1"/>
    <property type="molecule type" value="Genomic_DNA"/>
</dbReference>
<name>A0A7U2R9J5_FLAPS</name>
<evidence type="ECO:0000313" key="1">
    <source>
        <dbReference type="EMBL" id="QRE03304.1"/>
    </source>
</evidence>
<accession>A0A7U2R9J5</accession>
<dbReference type="AlphaFoldDB" id="A0A7U2R9J5"/>
<dbReference type="Proteomes" id="UP000596329">
    <property type="component" value="Chromosome"/>
</dbReference>
<gene>
    <name evidence="1" type="ORF">H0H26_10415</name>
</gene>
<dbReference type="RefSeq" id="WP_086440550.1">
    <property type="nucleotide sequence ID" value="NZ_BJSX01000067.1"/>
</dbReference>
<evidence type="ECO:0000313" key="2">
    <source>
        <dbReference type="Proteomes" id="UP000596329"/>
    </source>
</evidence>
<proteinExistence type="predicted"/>
<organism evidence="1 2">
    <name type="scientific">Flavobacterium psychrophilum</name>
    <dbReference type="NCBI Taxonomy" id="96345"/>
    <lineage>
        <taxon>Bacteria</taxon>
        <taxon>Pseudomonadati</taxon>
        <taxon>Bacteroidota</taxon>
        <taxon>Flavobacteriia</taxon>
        <taxon>Flavobacteriales</taxon>
        <taxon>Flavobacteriaceae</taxon>
        <taxon>Flavobacterium</taxon>
    </lineage>
</organism>
<reference evidence="1 2" key="1">
    <citation type="submission" date="2020-07" db="EMBL/GenBank/DDBJ databases">
        <title>Genomic characterization of Flavobacterium psychrophilum strains.</title>
        <authorList>
            <person name="Castillo D."/>
            <person name="Jorgensen J."/>
            <person name="Middelboe M."/>
        </authorList>
    </citation>
    <scope>NUCLEOTIDE SEQUENCE [LARGE SCALE GENOMIC DNA]</scope>
    <source>
        <strain evidence="1 2">FPS-R7</strain>
    </source>
</reference>
<sequence length="730" mass="75768">MKKLHFTCIIIMMIVSFSSLQAQVGVGTTAPFGALDITSTNDGILIPRLSLSATNVATILTPTVSELVYNNFTSAVGPNQVTPGFYYWDGALWVRVATGVTSSDWTILGNSGTVATTNFVGTTDAIDFVTRTNNTEKTRVTSAGNMGIGTAIPATKLDVAAATTTVNTVVNASGSINDYLQYNIQNTSTGIQAQSGYSATADNGSSTTGFAWLGINNSTFNFPTPYNIGNANDVSFVGSGQDMHIANANNTKSIIFSTGKAVSPFFNERMRITNTGAVGIGTTTPNGALDINAGASNYGFVAPRVALTASNTQVPVTNPQGGAILAGTTIYNTATAGVSPNNVGPGLYYWNGTKWVAFAGSPGGLDWTLTGNAGTTAGTNFIGTTDAVDFVTRTNNTEKMRVGSNGSVTINTGAAPSAFEKLQVNHTGASNDAILAINNDDAIGKGNAIWAKNTNATGTAIIGSSGATPPSLFPNIGAGISGSHVDGYGVYGSCGNGAPSNAAYNGHAAANFVLDSDNNSATNNFSAVAKLAGKDNVSPDGILSSQNVLYGGYFQGGITTSSYSYAGIKYNHDAAGGAGTNYKIIGNGAASTIIPDKNSKPRVMFCPEAPEVLFEDYGIGKLNDGEVYIILDEILANSLKVDNKHPLKVFIQLEGDSNGVFVSEKSINGFKVKEVNNGKSNISFSWHIVGNRADSKDASGNITSEFENLRLPIGPTKLKEDKLVTKKTEK</sequence>